<dbReference type="EMBL" id="CP042185">
    <property type="protein sequence ID" value="QDS67933.1"/>
    <property type="molecule type" value="Genomic_DNA"/>
</dbReference>
<dbReference type="Proteomes" id="UP000316270">
    <property type="component" value="Chromosome 1"/>
</dbReference>
<dbReference type="PANTHER" id="PTHR24320">
    <property type="entry name" value="RETINOL DEHYDROGENASE"/>
    <property type="match status" value="1"/>
</dbReference>
<name>A0A517KX25_9PEZI</name>
<dbReference type="OrthoDB" id="191139at2759"/>
<dbReference type="InterPro" id="IPR036291">
    <property type="entry name" value="NAD(P)-bd_dom_sf"/>
</dbReference>
<gene>
    <name evidence="4" type="ORF">FKW77_008701</name>
</gene>
<dbReference type="Pfam" id="PF00106">
    <property type="entry name" value="adh_short"/>
    <property type="match status" value="1"/>
</dbReference>
<keyword evidence="3" id="KW-0560">Oxidoreductase</keyword>
<protein>
    <recommendedName>
        <fullName evidence="6">NAD(P)-binding protein</fullName>
    </recommendedName>
</protein>
<dbReference type="PRINTS" id="PR00081">
    <property type="entry name" value="GDHRDH"/>
</dbReference>
<keyword evidence="2" id="KW-0521">NADP</keyword>
<accession>A0A517KX25</accession>
<reference evidence="4 5" key="1">
    <citation type="submission" date="2019-07" db="EMBL/GenBank/DDBJ databases">
        <title>Finished genome of Venturia effusa.</title>
        <authorList>
            <person name="Young C.A."/>
            <person name="Cox M.P."/>
            <person name="Ganley A.R.D."/>
            <person name="David W.J."/>
        </authorList>
    </citation>
    <scope>NUCLEOTIDE SEQUENCE [LARGE SCALE GENOMIC DNA]</scope>
    <source>
        <strain evidence="5">albino</strain>
    </source>
</reference>
<comment type="similarity">
    <text evidence="1">Belongs to the short-chain dehydrogenases/reductases (SDR) family.</text>
</comment>
<sequence length="326" mass="35149">MGNALSQCFFIPAPTLTEKNLPDQSGKVHIVTGGYAGCGYELSKIFYSKNATIYVAGRSKEKADRAIASIRAEFPSSTGKIVFLEVDLANLATIKPAADRFMSEESRLDTLTNNAGVMVPPVGSTNAHGHEQQMGTNCLGPYLLSKLLLPILEKTAATAPKDSVRVTWAASLAVDVQSPHGGVQFEATGAPKIHGSKGKDYGQSKAGNYFLASEFARHHAKSGIVSVSWNPGNLRSELQRHLPKIQAMIMDKTMLYDAIFGAYTELYSACSQVITSAQNGAYVAPWGRILHVRNDIEAGTKTEAEGGSGAAEKLWKWCEMESAQYK</sequence>
<evidence type="ECO:0000256" key="1">
    <source>
        <dbReference type="ARBA" id="ARBA00006484"/>
    </source>
</evidence>
<dbReference type="Gene3D" id="3.40.50.720">
    <property type="entry name" value="NAD(P)-binding Rossmann-like Domain"/>
    <property type="match status" value="1"/>
</dbReference>
<dbReference type="SUPFAM" id="SSF51735">
    <property type="entry name" value="NAD(P)-binding Rossmann-fold domains"/>
    <property type="match status" value="1"/>
</dbReference>
<dbReference type="PANTHER" id="PTHR24320:SF236">
    <property type="entry name" value="SHORT-CHAIN DEHYDROGENASE-RELATED"/>
    <property type="match status" value="1"/>
</dbReference>
<proteinExistence type="inferred from homology"/>
<organism evidence="4 5">
    <name type="scientific">Venturia effusa</name>
    <dbReference type="NCBI Taxonomy" id="50376"/>
    <lineage>
        <taxon>Eukaryota</taxon>
        <taxon>Fungi</taxon>
        <taxon>Dikarya</taxon>
        <taxon>Ascomycota</taxon>
        <taxon>Pezizomycotina</taxon>
        <taxon>Dothideomycetes</taxon>
        <taxon>Pleosporomycetidae</taxon>
        <taxon>Venturiales</taxon>
        <taxon>Venturiaceae</taxon>
        <taxon>Venturia</taxon>
    </lineage>
</organism>
<evidence type="ECO:0000256" key="2">
    <source>
        <dbReference type="ARBA" id="ARBA00022857"/>
    </source>
</evidence>
<evidence type="ECO:0000313" key="5">
    <source>
        <dbReference type="Proteomes" id="UP000316270"/>
    </source>
</evidence>
<dbReference type="AlphaFoldDB" id="A0A517KX25"/>
<dbReference type="STRING" id="50376.A0A517KX25"/>
<dbReference type="GO" id="GO:0016491">
    <property type="term" value="F:oxidoreductase activity"/>
    <property type="evidence" value="ECO:0007669"/>
    <property type="project" value="UniProtKB-KW"/>
</dbReference>
<evidence type="ECO:0000313" key="4">
    <source>
        <dbReference type="EMBL" id="QDS67933.1"/>
    </source>
</evidence>
<dbReference type="InterPro" id="IPR002347">
    <property type="entry name" value="SDR_fam"/>
</dbReference>
<keyword evidence="5" id="KW-1185">Reference proteome</keyword>
<evidence type="ECO:0008006" key="6">
    <source>
        <dbReference type="Google" id="ProtNLM"/>
    </source>
</evidence>
<evidence type="ECO:0000256" key="3">
    <source>
        <dbReference type="ARBA" id="ARBA00023002"/>
    </source>
</evidence>